<keyword evidence="1" id="KW-0812">Transmembrane</keyword>
<feature type="domain" description="DUF6545" evidence="2">
    <location>
        <begin position="251"/>
        <end position="389"/>
    </location>
</feature>
<keyword evidence="4" id="KW-1185">Reference proteome</keyword>
<feature type="transmembrane region" description="Helical" evidence="1">
    <location>
        <begin position="145"/>
        <end position="164"/>
    </location>
</feature>
<feature type="transmembrane region" description="Helical" evidence="1">
    <location>
        <begin position="64"/>
        <end position="85"/>
    </location>
</feature>
<dbReference type="Pfam" id="PF20182">
    <property type="entry name" value="DUF6545"/>
    <property type="match status" value="1"/>
</dbReference>
<dbReference type="NCBIfam" id="NF042915">
    <property type="entry name" value="MAB_1171c_fam"/>
    <property type="match status" value="1"/>
</dbReference>
<dbReference type="InterPro" id="IPR050039">
    <property type="entry name" value="MAB_1171c-like"/>
</dbReference>
<evidence type="ECO:0000313" key="3">
    <source>
        <dbReference type="EMBL" id="RCG22738.1"/>
    </source>
</evidence>
<feature type="transmembrane region" description="Helical" evidence="1">
    <location>
        <begin position="36"/>
        <end position="58"/>
    </location>
</feature>
<feature type="transmembrane region" description="Helical" evidence="1">
    <location>
        <begin position="185"/>
        <end position="206"/>
    </location>
</feature>
<protein>
    <recommendedName>
        <fullName evidence="2">DUF6545 domain-containing protein</fullName>
    </recommendedName>
</protein>
<feature type="transmembrane region" description="Helical" evidence="1">
    <location>
        <begin position="106"/>
        <end position="125"/>
    </location>
</feature>
<dbReference type="Proteomes" id="UP000253094">
    <property type="component" value="Unassembled WGS sequence"/>
</dbReference>
<dbReference type="OrthoDB" id="3685619at2"/>
<dbReference type="EMBL" id="QOIL01000027">
    <property type="protein sequence ID" value="RCG22738.1"/>
    <property type="molecule type" value="Genomic_DNA"/>
</dbReference>
<dbReference type="InterPro" id="IPR046675">
    <property type="entry name" value="DUF6545"/>
</dbReference>
<name>A0A367EX89_9ACTN</name>
<evidence type="ECO:0000259" key="2">
    <source>
        <dbReference type="Pfam" id="PF20182"/>
    </source>
</evidence>
<feature type="transmembrane region" description="Helical" evidence="1">
    <location>
        <begin position="6"/>
        <end position="24"/>
    </location>
</feature>
<comment type="caution">
    <text evidence="3">The sequence shown here is derived from an EMBL/GenBank/DDBJ whole genome shotgun (WGS) entry which is preliminary data.</text>
</comment>
<evidence type="ECO:0000256" key="1">
    <source>
        <dbReference type="SAM" id="Phobius"/>
    </source>
</evidence>
<dbReference type="RefSeq" id="WP_114033099.1">
    <property type="nucleotide sequence ID" value="NZ_QOIL01000027.1"/>
</dbReference>
<proteinExistence type="predicted"/>
<sequence>MSSLNDVLYPLAAIVVAAAFLWQVTRVITSQRDPGAIAMCVSFGCLAAVFTVSVPVVWVGVDRLLGVAQIAGLLAQSLVILFTAAQQAMLVLWSNPPARAWRTMRRRLAGVGVVLLIMAALFAVTPRGGDHSRDFAVHFAGIPTYAVYLIFYLTAFTVTKIDVIRMALRYAPLSGKVWLRRGLRLMAVGSALGLVYSAVRAADVIGPLLGADPRRWEFLAQVSTSMGAIIEVLGLTLVPRGGPQLSLAHDWWRQRRQYRRLRPLWFSLYQASPDIALEAPPSPLAERFILRDIRYLLTRRVIEIRDGALTLRGYRDPRVEAAALARASELGLKGEDLSAAVEAAALAAALRARDSDGEPVPSGQGTADAGKDTDMSLEIAWLVKVARAFAGDPVVAQARAGELMERLPETGNKAR</sequence>
<dbReference type="AlphaFoldDB" id="A0A367EX89"/>
<gene>
    <name evidence="3" type="ORF">DQ384_34600</name>
</gene>
<keyword evidence="1" id="KW-0472">Membrane</keyword>
<reference evidence="3 4" key="1">
    <citation type="submission" date="2018-06" db="EMBL/GenBank/DDBJ databases">
        <title>Sphaerisporangium craniellae sp. nov., isolated from a marine sponge in the South China Sea.</title>
        <authorList>
            <person name="Li L."/>
        </authorList>
    </citation>
    <scope>NUCLEOTIDE SEQUENCE [LARGE SCALE GENOMIC DNA]</scope>
    <source>
        <strain evidence="3 4">CCTCC AA 208026</strain>
    </source>
</reference>
<organism evidence="3 4">
    <name type="scientific">Sphaerisporangium album</name>
    <dbReference type="NCBI Taxonomy" id="509200"/>
    <lineage>
        <taxon>Bacteria</taxon>
        <taxon>Bacillati</taxon>
        <taxon>Actinomycetota</taxon>
        <taxon>Actinomycetes</taxon>
        <taxon>Streptosporangiales</taxon>
        <taxon>Streptosporangiaceae</taxon>
        <taxon>Sphaerisporangium</taxon>
    </lineage>
</organism>
<evidence type="ECO:0000313" key="4">
    <source>
        <dbReference type="Proteomes" id="UP000253094"/>
    </source>
</evidence>
<accession>A0A367EX89</accession>
<keyword evidence="1" id="KW-1133">Transmembrane helix</keyword>